<evidence type="ECO:0000256" key="8">
    <source>
        <dbReference type="ARBA" id="ARBA00031908"/>
    </source>
</evidence>
<evidence type="ECO:0000256" key="5">
    <source>
        <dbReference type="ARBA" id="ARBA00022598"/>
    </source>
</evidence>
<dbReference type="Pfam" id="PF00586">
    <property type="entry name" value="AIRS"/>
    <property type="match status" value="1"/>
</dbReference>
<keyword evidence="7 12" id="KW-0067">ATP-binding</keyword>
<evidence type="ECO:0000256" key="1">
    <source>
        <dbReference type="ARBA" id="ARBA00004686"/>
    </source>
</evidence>
<evidence type="ECO:0000259" key="13">
    <source>
        <dbReference type="Pfam" id="PF00586"/>
    </source>
</evidence>
<keyword evidence="6 12" id="KW-0547">Nucleotide-binding</keyword>
<proteinExistence type="inferred from homology"/>
<comment type="subcellular location">
    <subcellularLocation>
        <location evidence="12">Cytoplasm</location>
    </subcellularLocation>
</comment>
<dbReference type="AlphaFoldDB" id="A0A549YI58"/>
<dbReference type="SUPFAM" id="SSF56042">
    <property type="entry name" value="PurM C-terminal domain-like"/>
    <property type="match status" value="1"/>
</dbReference>
<comment type="caution">
    <text evidence="15">The sequence shown here is derived from an EMBL/GenBank/DDBJ whole genome shotgun (WGS) entry which is preliminary data.</text>
</comment>
<dbReference type="HAMAP" id="MF_00741">
    <property type="entry name" value="AIRS"/>
    <property type="match status" value="1"/>
</dbReference>
<dbReference type="PANTHER" id="PTHR10520">
    <property type="entry name" value="TRIFUNCTIONAL PURINE BIOSYNTHETIC PROTEIN ADENOSINE-3-RELATED"/>
    <property type="match status" value="1"/>
</dbReference>
<evidence type="ECO:0000256" key="11">
    <source>
        <dbReference type="ARBA" id="ARBA00049057"/>
    </source>
</evidence>
<dbReference type="PANTHER" id="PTHR10520:SF12">
    <property type="entry name" value="TRIFUNCTIONAL PURINE BIOSYNTHETIC PROTEIN ADENOSINE-3"/>
    <property type="match status" value="1"/>
</dbReference>
<gene>
    <name evidence="12" type="primary">purM</name>
    <name evidence="15" type="ORF">FH966_07580</name>
</gene>
<evidence type="ECO:0000256" key="6">
    <source>
        <dbReference type="ARBA" id="ARBA00022741"/>
    </source>
</evidence>
<dbReference type="InterPro" id="IPR004733">
    <property type="entry name" value="PurM_cligase"/>
</dbReference>
<dbReference type="GO" id="GO:0006189">
    <property type="term" value="P:'de novo' IMP biosynthetic process"/>
    <property type="evidence" value="ECO:0007669"/>
    <property type="project" value="UniProtKB-UniRule"/>
</dbReference>
<feature type="domain" description="PurM-like C-terminal" evidence="14">
    <location>
        <begin position="174"/>
        <end position="335"/>
    </location>
</feature>
<name>A0A549YI58_9BACI</name>
<dbReference type="GO" id="GO:0046084">
    <property type="term" value="P:adenine biosynthetic process"/>
    <property type="evidence" value="ECO:0007669"/>
    <property type="project" value="TreeGrafter"/>
</dbReference>
<sequence length="339" mass="36035">MENTYKAAGVDVEQGYEAVRRMKRHVAKTARPEMLDEIGAFAGLFDLSSFNYQEPVLVSGTDGVGTKLKLAAEMQKHDTVGIDLVAMCVNDIVAQGAQPLFFLDYIACGKTDPALIEQVVAGISQGCMDAGAGLIGGETAEMPGMYQDDEYDLAGFAVGIAEKSQLVTGASIAAGDTIIGLKSSGIHSNGYSLVRKLVEGLDFDKMYTGLTAPLGNTLLTPTKIYAKSVAAVMKEVNVKGIAHITGGGFHENLPRMMPEGLGAEIDVSSWQKPDVFSFLQRVGDISDEEMYRVFNMGIGMAIVVAPEEADTVLQILETHGEAATVIGKTVPEKGVHLLP</sequence>
<evidence type="ECO:0000313" key="16">
    <source>
        <dbReference type="Proteomes" id="UP000319280"/>
    </source>
</evidence>
<accession>A0A549YI58</accession>
<evidence type="ECO:0000256" key="10">
    <source>
        <dbReference type="ARBA" id="ARBA00033093"/>
    </source>
</evidence>
<dbReference type="InterPro" id="IPR016188">
    <property type="entry name" value="PurM-like_N"/>
</dbReference>
<evidence type="ECO:0000259" key="14">
    <source>
        <dbReference type="Pfam" id="PF02769"/>
    </source>
</evidence>
<keyword evidence="16" id="KW-1185">Reference proteome</keyword>
<dbReference type="GO" id="GO:0005829">
    <property type="term" value="C:cytosol"/>
    <property type="evidence" value="ECO:0007669"/>
    <property type="project" value="TreeGrafter"/>
</dbReference>
<dbReference type="EMBL" id="VJMZ01000001">
    <property type="protein sequence ID" value="TRM11567.1"/>
    <property type="molecule type" value="Genomic_DNA"/>
</dbReference>
<dbReference type="Gene3D" id="3.90.650.10">
    <property type="entry name" value="PurM-like C-terminal domain"/>
    <property type="match status" value="1"/>
</dbReference>
<reference evidence="15 16" key="1">
    <citation type="submission" date="2019-07" db="EMBL/GenBank/DDBJ databases">
        <title>Genomic analysis of Lentibacillus sp. NKC851-2.</title>
        <authorList>
            <person name="Oh Y.J."/>
        </authorList>
    </citation>
    <scope>NUCLEOTIDE SEQUENCE [LARGE SCALE GENOMIC DNA]</scope>
    <source>
        <strain evidence="15 16">NKC851-2</strain>
    </source>
</reference>
<dbReference type="RefSeq" id="WP_142790688.1">
    <property type="nucleotide sequence ID" value="NZ_VJMZ01000001.1"/>
</dbReference>
<comment type="pathway">
    <text evidence="1 12">Purine metabolism; IMP biosynthesis via de novo pathway; 5-amino-1-(5-phospho-D-ribosyl)imidazole from N(2)-formyl-N(1)-(5-phospho-D-ribosyl)glycinamide: step 2/2.</text>
</comment>
<dbReference type="FunFam" id="3.30.1330.10:FF:000001">
    <property type="entry name" value="Phosphoribosylformylglycinamidine cyclo-ligase"/>
    <property type="match status" value="1"/>
</dbReference>
<keyword evidence="12" id="KW-0963">Cytoplasm</keyword>
<keyword evidence="5 12" id="KW-0436">Ligase</keyword>
<dbReference type="GO" id="GO:0005524">
    <property type="term" value="F:ATP binding"/>
    <property type="evidence" value="ECO:0007669"/>
    <property type="project" value="UniProtKB-KW"/>
</dbReference>
<dbReference type="InterPro" id="IPR010918">
    <property type="entry name" value="PurM-like_C_dom"/>
</dbReference>
<dbReference type="InterPro" id="IPR036676">
    <property type="entry name" value="PurM-like_C_sf"/>
</dbReference>
<dbReference type="Proteomes" id="UP000319280">
    <property type="component" value="Unassembled WGS sequence"/>
</dbReference>
<dbReference type="InterPro" id="IPR036921">
    <property type="entry name" value="PurM-like_N_sf"/>
</dbReference>
<dbReference type="CDD" id="cd02196">
    <property type="entry name" value="PurM"/>
    <property type="match status" value="1"/>
</dbReference>
<dbReference type="Pfam" id="PF02769">
    <property type="entry name" value="AIRS_C"/>
    <property type="match status" value="1"/>
</dbReference>
<comment type="similarity">
    <text evidence="2 12">Belongs to the AIR synthase family.</text>
</comment>
<organism evidence="15 16">
    <name type="scientific">Lentibacillus cibarius</name>
    <dbReference type="NCBI Taxonomy" id="2583219"/>
    <lineage>
        <taxon>Bacteria</taxon>
        <taxon>Bacillati</taxon>
        <taxon>Bacillota</taxon>
        <taxon>Bacilli</taxon>
        <taxon>Bacillales</taxon>
        <taxon>Bacillaceae</taxon>
        <taxon>Lentibacillus</taxon>
    </lineage>
</organism>
<dbReference type="SUPFAM" id="SSF55326">
    <property type="entry name" value="PurM N-terminal domain-like"/>
    <property type="match status" value="1"/>
</dbReference>
<evidence type="ECO:0000256" key="9">
    <source>
        <dbReference type="ARBA" id="ARBA00032931"/>
    </source>
</evidence>
<evidence type="ECO:0000256" key="2">
    <source>
        <dbReference type="ARBA" id="ARBA00010280"/>
    </source>
</evidence>
<dbReference type="FunFam" id="3.90.650.10:FF:000001">
    <property type="entry name" value="Phosphoribosylformylglycinamidine cyclo-ligase"/>
    <property type="match status" value="1"/>
</dbReference>
<evidence type="ECO:0000256" key="7">
    <source>
        <dbReference type="ARBA" id="ARBA00022840"/>
    </source>
</evidence>
<dbReference type="GO" id="GO:0004637">
    <property type="term" value="F:phosphoribosylamine-glycine ligase activity"/>
    <property type="evidence" value="ECO:0007669"/>
    <property type="project" value="TreeGrafter"/>
</dbReference>
<dbReference type="UniPathway" id="UPA00074">
    <property type="reaction ID" value="UER00129"/>
</dbReference>
<keyword evidence="12" id="KW-0658">Purine biosynthesis</keyword>
<dbReference type="Gene3D" id="3.30.1330.10">
    <property type="entry name" value="PurM-like, N-terminal domain"/>
    <property type="match status" value="1"/>
</dbReference>
<evidence type="ECO:0000256" key="4">
    <source>
        <dbReference type="ARBA" id="ARBA00020367"/>
    </source>
</evidence>
<dbReference type="EC" id="6.3.3.1" evidence="3 12"/>
<comment type="catalytic activity">
    <reaction evidence="11 12">
        <text>2-formamido-N(1)-(5-O-phospho-beta-D-ribosyl)acetamidine + ATP = 5-amino-1-(5-phospho-beta-D-ribosyl)imidazole + ADP + phosphate + H(+)</text>
        <dbReference type="Rhea" id="RHEA:23032"/>
        <dbReference type="ChEBI" id="CHEBI:15378"/>
        <dbReference type="ChEBI" id="CHEBI:30616"/>
        <dbReference type="ChEBI" id="CHEBI:43474"/>
        <dbReference type="ChEBI" id="CHEBI:137981"/>
        <dbReference type="ChEBI" id="CHEBI:147287"/>
        <dbReference type="ChEBI" id="CHEBI:456216"/>
        <dbReference type="EC" id="6.3.3.1"/>
    </reaction>
</comment>
<dbReference type="NCBIfam" id="TIGR00878">
    <property type="entry name" value="purM"/>
    <property type="match status" value="1"/>
</dbReference>
<dbReference type="GO" id="GO:0004641">
    <property type="term" value="F:phosphoribosylformylglycinamidine cyclo-ligase activity"/>
    <property type="evidence" value="ECO:0007669"/>
    <property type="project" value="UniProtKB-UniRule"/>
</dbReference>
<evidence type="ECO:0000256" key="12">
    <source>
        <dbReference type="HAMAP-Rule" id="MF_00741"/>
    </source>
</evidence>
<protein>
    <recommendedName>
        <fullName evidence="4 12">Phosphoribosylformylglycinamidine cyclo-ligase</fullName>
        <ecNumber evidence="3 12">6.3.3.1</ecNumber>
    </recommendedName>
    <alternativeName>
        <fullName evidence="9 12">AIR synthase</fullName>
    </alternativeName>
    <alternativeName>
        <fullName evidence="10 12">AIRS</fullName>
    </alternativeName>
    <alternativeName>
        <fullName evidence="8 12">Phosphoribosyl-aminoimidazole synthetase</fullName>
    </alternativeName>
</protein>
<evidence type="ECO:0000313" key="15">
    <source>
        <dbReference type="EMBL" id="TRM11567.1"/>
    </source>
</evidence>
<feature type="domain" description="PurM-like N-terminal" evidence="13">
    <location>
        <begin position="56"/>
        <end position="161"/>
    </location>
</feature>
<evidence type="ECO:0000256" key="3">
    <source>
        <dbReference type="ARBA" id="ARBA00013047"/>
    </source>
</evidence>